<comment type="similarity">
    <text evidence="1 10">Belongs to the folylpolyglutamate synthase family.</text>
</comment>
<keyword evidence="6 10" id="KW-0067">ATP-binding</keyword>
<evidence type="ECO:0000256" key="5">
    <source>
        <dbReference type="ARBA" id="ARBA00022741"/>
    </source>
</evidence>
<dbReference type="InterPro" id="IPR036565">
    <property type="entry name" value="Mur-like_cat_sf"/>
</dbReference>
<evidence type="ECO:0000256" key="1">
    <source>
        <dbReference type="ARBA" id="ARBA00008276"/>
    </source>
</evidence>
<dbReference type="InterPro" id="IPR004101">
    <property type="entry name" value="Mur_ligase_C"/>
</dbReference>
<dbReference type="NCBIfam" id="TIGR01499">
    <property type="entry name" value="folC"/>
    <property type="match status" value="1"/>
</dbReference>
<dbReference type="InterPro" id="IPR013221">
    <property type="entry name" value="Mur_ligase_cen"/>
</dbReference>
<dbReference type="SUPFAM" id="SSF53244">
    <property type="entry name" value="MurD-like peptide ligases, peptide-binding domain"/>
    <property type="match status" value="1"/>
</dbReference>
<dbReference type="GO" id="GO:0005524">
    <property type="term" value="F:ATP binding"/>
    <property type="evidence" value="ECO:0007669"/>
    <property type="project" value="UniProtKB-KW"/>
</dbReference>
<keyword evidence="5 10" id="KW-0547">Nucleotide-binding</keyword>
<dbReference type="GO" id="GO:0008841">
    <property type="term" value="F:dihydrofolate synthase activity"/>
    <property type="evidence" value="ECO:0007669"/>
    <property type="project" value="TreeGrafter"/>
</dbReference>
<comment type="catalytic activity">
    <reaction evidence="9">
        <text>(6S)-5,6,7,8-tetrahydrofolyl-(gamma-L-Glu)(n) + L-glutamate + ATP = (6S)-5,6,7,8-tetrahydrofolyl-(gamma-L-Glu)(n+1) + ADP + phosphate + H(+)</text>
        <dbReference type="Rhea" id="RHEA:10580"/>
        <dbReference type="Rhea" id="RHEA-COMP:14738"/>
        <dbReference type="Rhea" id="RHEA-COMP:14740"/>
        <dbReference type="ChEBI" id="CHEBI:15378"/>
        <dbReference type="ChEBI" id="CHEBI:29985"/>
        <dbReference type="ChEBI" id="CHEBI:30616"/>
        <dbReference type="ChEBI" id="CHEBI:43474"/>
        <dbReference type="ChEBI" id="CHEBI:141005"/>
        <dbReference type="ChEBI" id="CHEBI:456216"/>
        <dbReference type="EC" id="6.3.2.17"/>
    </reaction>
</comment>
<dbReference type="GO" id="GO:0004326">
    <property type="term" value="F:tetrahydrofolylpolyglutamate synthase activity"/>
    <property type="evidence" value="ECO:0007669"/>
    <property type="project" value="UniProtKB-EC"/>
</dbReference>
<keyword evidence="3 10" id="KW-0436">Ligase</keyword>
<evidence type="ECO:0000259" key="12">
    <source>
        <dbReference type="Pfam" id="PF08245"/>
    </source>
</evidence>
<dbReference type="Pfam" id="PF08245">
    <property type="entry name" value="Mur_ligase_M"/>
    <property type="match status" value="1"/>
</dbReference>
<dbReference type="PANTHER" id="PTHR11136">
    <property type="entry name" value="FOLYLPOLYGLUTAMATE SYNTHASE-RELATED"/>
    <property type="match status" value="1"/>
</dbReference>
<keyword evidence="14" id="KW-1185">Reference proteome</keyword>
<dbReference type="AlphaFoldDB" id="A0A1T4K4C1"/>
<evidence type="ECO:0000256" key="6">
    <source>
        <dbReference type="ARBA" id="ARBA00022840"/>
    </source>
</evidence>
<dbReference type="GO" id="GO:0046872">
    <property type="term" value="F:metal ion binding"/>
    <property type="evidence" value="ECO:0007669"/>
    <property type="project" value="UniProtKB-KW"/>
</dbReference>
<dbReference type="EMBL" id="FUWY01000001">
    <property type="protein sequence ID" value="SJZ37278.1"/>
    <property type="molecule type" value="Genomic_DNA"/>
</dbReference>
<reference evidence="14" key="1">
    <citation type="submission" date="2017-02" db="EMBL/GenBank/DDBJ databases">
        <authorList>
            <person name="Varghese N."/>
            <person name="Submissions S."/>
        </authorList>
    </citation>
    <scope>NUCLEOTIDE SEQUENCE [LARGE SCALE GENOMIC DNA]</scope>
    <source>
        <strain evidence="14">ATCC 25662</strain>
    </source>
</reference>
<evidence type="ECO:0000256" key="4">
    <source>
        <dbReference type="ARBA" id="ARBA00022723"/>
    </source>
</evidence>
<evidence type="ECO:0000256" key="7">
    <source>
        <dbReference type="ARBA" id="ARBA00022842"/>
    </source>
</evidence>
<dbReference type="Gene3D" id="3.90.190.20">
    <property type="entry name" value="Mur ligase, C-terminal domain"/>
    <property type="match status" value="1"/>
</dbReference>
<organism evidence="13 14">
    <name type="scientific">Anaerorhabdus furcosa</name>
    <dbReference type="NCBI Taxonomy" id="118967"/>
    <lineage>
        <taxon>Bacteria</taxon>
        <taxon>Bacillati</taxon>
        <taxon>Bacillota</taxon>
        <taxon>Erysipelotrichia</taxon>
        <taxon>Erysipelotrichales</taxon>
        <taxon>Erysipelotrichaceae</taxon>
        <taxon>Anaerorhabdus</taxon>
    </lineage>
</organism>
<dbReference type="PANTHER" id="PTHR11136:SF0">
    <property type="entry name" value="DIHYDROFOLATE SYNTHETASE-RELATED"/>
    <property type="match status" value="1"/>
</dbReference>
<proteinExistence type="inferred from homology"/>
<evidence type="ECO:0000256" key="10">
    <source>
        <dbReference type="PIRNR" id="PIRNR001563"/>
    </source>
</evidence>
<dbReference type="InterPro" id="IPR001645">
    <property type="entry name" value="Folylpolyglutamate_synth"/>
</dbReference>
<evidence type="ECO:0000256" key="9">
    <source>
        <dbReference type="ARBA" id="ARBA00047493"/>
    </source>
</evidence>
<dbReference type="GO" id="GO:0005737">
    <property type="term" value="C:cytoplasm"/>
    <property type="evidence" value="ECO:0007669"/>
    <property type="project" value="TreeGrafter"/>
</dbReference>
<gene>
    <name evidence="13" type="ORF">SAMN02745191_0300</name>
</gene>
<dbReference type="EC" id="6.3.2.17" evidence="2"/>
<dbReference type="SUPFAM" id="SSF53623">
    <property type="entry name" value="MurD-like peptide ligases, catalytic domain"/>
    <property type="match status" value="1"/>
</dbReference>
<keyword evidence="4" id="KW-0479">Metal-binding</keyword>
<dbReference type="Pfam" id="PF02875">
    <property type="entry name" value="Mur_ligase_C"/>
    <property type="match status" value="1"/>
</dbReference>
<dbReference type="Proteomes" id="UP000243297">
    <property type="component" value="Unassembled WGS sequence"/>
</dbReference>
<dbReference type="OrthoDB" id="9809356at2"/>
<keyword evidence="7" id="KW-0460">Magnesium</keyword>
<evidence type="ECO:0000259" key="11">
    <source>
        <dbReference type="Pfam" id="PF02875"/>
    </source>
</evidence>
<evidence type="ECO:0000256" key="3">
    <source>
        <dbReference type="ARBA" id="ARBA00022598"/>
    </source>
</evidence>
<accession>A0A1T4K4C1</accession>
<evidence type="ECO:0000256" key="2">
    <source>
        <dbReference type="ARBA" id="ARBA00013025"/>
    </source>
</evidence>
<dbReference type="Gene3D" id="3.40.1190.10">
    <property type="entry name" value="Mur-like, catalytic domain"/>
    <property type="match status" value="1"/>
</dbReference>
<evidence type="ECO:0000256" key="8">
    <source>
        <dbReference type="ARBA" id="ARBA00030592"/>
    </source>
</evidence>
<dbReference type="STRING" id="118967.SAMN02745191_0300"/>
<dbReference type="PIRSF" id="PIRSF001563">
    <property type="entry name" value="Folylpolyglu_synth"/>
    <property type="match status" value="1"/>
</dbReference>
<protein>
    <recommendedName>
        <fullName evidence="2">tetrahydrofolate synthase</fullName>
        <ecNumber evidence="2">6.3.2.17</ecNumber>
    </recommendedName>
    <alternativeName>
        <fullName evidence="8">Tetrahydrofolylpolyglutamate synthase</fullName>
    </alternativeName>
</protein>
<sequence length="412" mass="46967">MFNTVEQAIEWITAQRNPSRGIEAFRSLMTRLGNIQDKIPSIHVAGTNGKGSTCTFLKDCLNEAGYTVGTFTSPHMVKHQDRIRINGKWIDDDSFLRICNEYYSVFIENELNMFEIDFIIACEFFITQSVDFMVIEVGLGGRLDCTNCLHHPLISCITSIGLDHMELLGDTKEKIAFEKAGIIKTDSICVVGQVSDSVFNVILKQANEMHSKIIRCKEVIKIDEASFLFNKKRYEIQSKANYQMQNATVALTILNELSRMNKIKITNDQLFNGIKRSNWEGRFEIVKKHPILLLDGAHNEEGIDALLSSIKNLPKPWIFVFSALKDKPALKMVEKIYNVADELIVTEFDFYRVEHAINLKQYDDILCIENAKEAINRGIRDAEESGTCIVCGSLYFISEIRDYCLEKGRNDE</sequence>
<name>A0A1T4K4C1_9FIRM</name>
<dbReference type="InterPro" id="IPR036615">
    <property type="entry name" value="Mur_ligase_C_dom_sf"/>
</dbReference>
<dbReference type="RefSeq" id="WP_078710747.1">
    <property type="nucleotide sequence ID" value="NZ_FUWY01000001.1"/>
</dbReference>
<feature type="domain" description="Mur ligase C-terminal" evidence="11">
    <location>
        <begin position="281"/>
        <end position="393"/>
    </location>
</feature>
<evidence type="ECO:0000313" key="14">
    <source>
        <dbReference type="Proteomes" id="UP000243297"/>
    </source>
</evidence>
<evidence type="ECO:0000313" key="13">
    <source>
        <dbReference type="EMBL" id="SJZ37278.1"/>
    </source>
</evidence>
<feature type="domain" description="Mur ligase central" evidence="12">
    <location>
        <begin position="44"/>
        <end position="221"/>
    </location>
</feature>